<accession>A0ABQ5XMU4</accession>
<protein>
    <recommendedName>
        <fullName evidence="1">GPAT/DHAPAT C-terminal domain-containing protein</fullName>
    </recommendedName>
</protein>
<dbReference type="Pfam" id="PF19277">
    <property type="entry name" value="GPAT_C"/>
    <property type="match status" value="1"/>
</dbReference>
<dbReference type="Proteomes" id="UP001156670">
    <property type="component" value="Unassembled WGS sequence"/>
</dbReference>
<evidence type="ECO:0000313" key="3">
    <source>
        <dbReference type="Proteomes" id="UP001156670"/>
    </source>
</evidence>
<evidence type="ECO:0000313" key="2">
    <source>
        <dbReference type="EMBL" id="GLQ92898.1"/>
    </source>
</evidence>
<dbReference type="InterPro" id="IPR045520">
    <property type="entry name" value="GPAT/DHAPAT_C"/>
</dbReference>
<keyword evidence="3" id="KW-1185">Reference proteome</keyword>
<comment type="caution">
    <text evidence="2">The sequence shown here is derived from an EMBL/GenBank/DDBJ whole genome shotgun (WGS) entry which is preliminary data.</text>
</comment>
<organism evidence="2 3">
    <name type="scientific">Dyella acidisoli</name>
    <dbReference type="NCBI Taxonomy" id="1867834"/>
    <lineage>
        <taxon>Bacteria</taxon>
        <taxon>Pseudomonadati</taxon>
        <taxon>Pseudomonadota</taxon>
        <taxon>Gammaproteobacteria</taxon>
        <taxon>Lysobacterales</taxon>
        <taxon>Rhodanobacteraceae</taxon>
        <taxon>Dyella</taxon>
    </lineage>
</organism>
<sequence length="116" mass="13260">MIVAHSLIRASECYYIAIAAVVKSGPHTNIAFELEKVCTQTAQRLSLLSEPLAPKFFDKALFRGFIQKLRERRIVWIDTNGKLDSDTALEDMARDVRVILAREMRHSILKTTRSEQ</sequence>
<name>A0ABQ5XMU4_9GAMM</name>
<gene>
    <name evidence="2" type="ORF">GCM10007901_18490</name>
</gene>
<reference evidence="3" key="1">
    <citation type="journal article" date="2019" name="Int. J. Syst. Evol. Microbiol.">
        <title>The Global Catalogue of Microorganisms (GCM) 10K type strain sequencing project: providing services to taxonomists for standard genome sequencing and annotation.</title>
        <authorList>
            <consortium name="The Broad Institute Genomics Platform"/>
            <consortium name="The Broad Institute Genome Sequencing Center for Infectious Disease"/>
            <person name="Wu L."/>
            <person name="Ma J."/>
        </authorList>
    </citation>
    <scope>NUCLEOTIDE SEQUENCE [LARGE SCALE GENOMIC DNA]</scope>
    <source>
        <strain evidence="3">NBRC 111980</strain>
    </source>
</reference>
<dbReference type="EMBL" id="BSOB01000016">
    <property type="protein sequence ID" value="GLQ92898.1"/>
    <property type="molecule type" value="Genomic_DNA"/>
</dbReference>
<feature type="domain" description="GPAT/DHAPAT C-terminal" evidence="1">
    <location>
        <begin position="5"/>
        <end position="77"/>
    </location>
</feature>
<proteinExistence type="predicted"/>
<evidence type="ECO:0000259" key="1">
    <source>
        <dbReference type="Pfam" id="PF19277"/>
    </source>
</evidence>